<dbReference type="EMBL" id="ABOX02000008">
    <property type="protein sequence ID" value="EEF61766.1"/>
    <property type="molecule type" value="Genomic_DNA"/>
</dbReference>
<gene>
    <name evidence="1" type="ORF">Cflav_PD4806</name>
</gene>
<dbReference type="Proteomes" id="UP000003688">
    <property type="component" value="Unassembled WGS sequence"/>
</dbReference>
<keyword evidence="2" id="KW-1185">Reference proteome</keyword>
<protein>
    <submittedName>
        <fullName evidence="1">Uncharacterized protein</fullName>
    </submittedName>
</protein>
<dbReference type="AlphaFoldDB" id="B9XEQ2"/>
<comment type="caution">
    <text evidence="1">The sequence shown here is derived from an EMBL/GenBank/DDBJ whole genome shotgun (WGS) entry which is preliminary data.</text>
</comment>
<accession>B9XEQ2</accession>
<organism evidence="1 2">
    <name type="scientific">Pedosphaera parvula (strain Ellin514)</name>
    <dbReference type="NCBI Taxonomy" id="320771"/>
    <lineage>
        <taxon>Bacteria</taxon>
        <taxon>Pseudomonadati</taxon>
        <taxon>Verrucomicrobiota</taxon>
        <taxon>Pedosphaerae</taxon>
        <taxon>Pedosphaerales</taxon>
        <taxon>Pedosphaeraceae</taxon>
        <taxon>Pedosphaera</taxon>
    </lineage>
</organism>
<reference evidence="1 2" key="1">
    <citation type="journal article" date="2011" name="J. Bacteriol.">
        <title>Genome sequence of 'Pedosphaera parvula' Ellin514, an aerobic Verrucomicrobial isolate from pasture soil.</title>
        <authorList>
            <person name="Kant R."/>
            <person name="van Passel M.W."/>
            <person name="Sangwan P."/>
            <person name="Palva A."/>
            <person name="Lucas S."/>
            <person name="Copeland A."/>
            <person name="Lapidus A."/>
            <person name="Glavina Del Rio T."/>
            <person name="Dalin E."/>
            <person name="Tice H."/>
            <person name="Bruce D."/>
            <person name="Goodwin L."/>
            <person name="Pitluck S."/>
            <person name="Chertkov O."/>
            <person name="Larimer F.W."/>
            <person name="Land M.L."/>
            <person name="Hauser L."/>
            <person name="Brettin T.S."/>
            <person name="Detter J.C."/>
            <person name="Han S."/>
            <person name="de Vos W.M."/>
            <person name="Janssen P.H."/>
            <person name="Smidt H."/>
        </authorList>
    </citation>
    <scope>NUCLEOTIDE SEQUENCE [LARGE SCALE GENOMIC DNA]</scope>
    <source>
        <strain evidence="1 2">Ellin514</strain>
    </source>
</reference>
<evidence type="ECO:0000313" key="1">
    <source>
        <dbReference type="EMBL" id="EEF61766.1"/>
    </source>
</evidence>
<sequence length="117" mass="13343">MELVGEDVKGNGDLEAYTCRVAICLSFFKPLDLCATLAPGIVQLPMAASESLMTNSLWGQAESKRWHFFKQIRRGDRIQMCNVILITFSVAVVKGMYLNRSSLRHRYSLRWSPMLWA</sequence>
<proteinExistence type="predicted"/>
<dbReference type="STRING" id="320771.Cflav_PD4806"/>
<name>B9XEQ2_PEDPL</name>
<evidence type="ECO:0000313" key="2">
    <source>
        <dbReference type="Proteomes" id="UP000003688"/>
    </source>
</evidence>